<dbReference type="PROSITE" id="PS50871">
    <property type="entry name" value="C1Q"/>
    <property type="match status" value="1"/>
</dbReference>
<dbReference type="PANTHER" id="PTHR22923">
    <property type="entry name" value="CEREBELLIN-RELATED"/>
    <property type="match status" value="1"/>
</dbReference>
<dbReference type="InterPro" id="IPR050822">
    <property type="entry name" value="Cerebellin_Synaptic_Org"/>
</dbReference>
<dbReference type="Proteomes" id="UP001186944">
    <property type="component" value="Unassembled WGS sequence"/>
</dbReference>
<dbReference type="Pfam" id="PF00386">
    <property type="entry name" value="C1q"/>
    <property type="match status" value="1"/>
</dbReference>
<dbReference type="InterPro" id="IPR008983">
    <property type="entry name" value="Tumour_necrosis_fac-like_dom"/>
</dbReference>
<dbReference type="SMART" id="SM00110">
    <property type="entry name" value="C1Q"/>
    <property type="match status" value="1"/>
</dbReference>
<dbReference type="PRINTS" id="PR00007">
    <property type="entry name" value="COMPLEMNTC1Q"/>
</dbReference>
<accession>A0AA88YIF1</accession>
<feature type="signal peptide" evidence="4">
    <location>
        <begin position="1"/>
        <end position="18"/>
    </location>
</feature>
<feature type="chain" id="PRO_5041731148" description="C1q domain-containing protein" evidence="4">
    <location>
        <begin position="19"/>
        <end position="207"/>
    </location>
</feature>
<organism evidence="6 7">
    <name type="scientific">Pinctada imbricata</name>
    <name type="common">Atlantic pearl-oyster</name>
    <name type="synonym">Pinctada martensii</name>
    <dbReference type="NCBI Taxonomy" id="66713"/>
    <lineage>
        <taxon>Eukaryota</taxon>
        <taxon>Metazoa</taxon>
        <taxon>Spiralia</taxon>
        <taxon>Lophotrochozoa</taxon>
        <taxon>Mollusca</taxon>
        <taxon>Bivalvia</taxon>
        <taxon>Autobranchia</taxon>
        <taxon>Pteriomorphia</taxon>
        <taxon>Pterioida</taxon>
        <taxon>Pterioidea</taxon>
        <taxon>Pteriidae</taxon>
        <taxon>Pinctada</taxon>
    </lineage>
</organism>
<evidence type="ECO:0000313" key="6">
    <source>
        <dbReference type="EMBL" id="KAK3100018.1"/>
    </source>
</evidence>
<evidence type="ECO:0000313" key="7">
    <source>
        <dbReference type="Proteomes" id="UP001186944"/>
    </source>
</evidence>
<dbReference type="PANTHER" id="PTHR22923:SF116">
    <property type="entry name" value="C1Q DOMAIN-CONTAINING PROTEIN"/>
    <property type="match status" value="1"/>
</dbReference>
<dbReference type="AlphaFoldDB" id="A0AA88YIF1"/>
<dbReference type="GO" id="GO:0005576">
    <property type="term" value="C:extracellular region"/>
    <property type="evidence" value="ECO:0007669"/>
    <property type="project" value="UniProtKB-SubCell"/>
</dbReference>
<sequence>MSLLKFAILLSLAFQSMADQTKEDCVMKYVLQKLDSLTADFKVYKQKLNDEMQRTSTMAKQIMKLTEETELLKTSTGSVYFSAYMKPSLRTKKFQIIPFQGIRTNVGGAYNPRTGKFTTPVDGVYYFHCSILSNLGGEYQLQANGRQEVDIITGGNDKWDQSGNAVILNLKRGDKVYIKSRYRGGIKSFYVHNYWSTFSGFLVKASS</sequence>
<protein>
    <recommendedName>
        <fullName evidence="5">C1q domain-containing protein</fullName>
    </recommendedName>
</protein>
<evidence type="ECO:0000256" key="1">
    <source>
        <dbReference type="ARBA" id="ARBA00004613"/>
    </source>
</evidence>
<evidence type="ECO:0000256" key="3">
    <source>
        <dbReference type="ARBA" id="ARBA00022729"/>
    </source>
</evidence>
<gene>
    <name evidence="6" type="ORF">FSP39_013550</name>
</gene>
<dbReference type="EMBL" id="VSWD01000006">
    <property type="protein sequence ID" value="KAK3100018.1"/>
    <property type="molecule type" value="Genomic_DNA"/>
</dbReference>
<dbReference type="InterPro" id="IPR001073">
    <property type="entry name" value="C1q_dom"/>
</dbReference>
<keyword evidence="3 4" id="KW-0732">Signal</keyword>
<comment type="subcellular location">
    <subcellularLocation>
        <location evidence="1">Secreted</location>
    </subcellularLocation>
</comment>
<feature type="domain" description="C1q" evidence="5">
    <location>
        <begin position="74"/>
        <end position="207"/>
    </location>
</feature>
<evidence type="ECO:0000256" key="4">
    <source>
        <dbReference type="SAM" id="SignalP"/>
    </source>
</evidence>
<keyword evidence="7" id="KW-1185">Reference proteome</keyword>
<evidence type="ECO:0000256" key="2">
    <source>
        <dbReference type="ARBA" id="ARBA00022525"/>
    </source>
</evidence>
<dbReference type="Gene3D" id="2.60.120.40">
    <property type="match status" value="1"/>
</dbReference>
<name>A0AA88YIF1_PINIB</name>
<comment type="caution">
    <text evidence="6">The sequence shown here is derived from an EMBL/GenBank/DDBJ whole genome shotgun (WGS) entry which is preliminary data.</text>
</comment>
<reference evidence="6" key="1">
    <citation type="submission" date="2019-08" db="EMBL/GenBank/DDBJ databases">
        <title>The improved chromosome-level genome for the pearl oyster Pinctada fucata martensii using PacBio sequencing and Hi-C.</title>
        <authorList>
            <person name="Zheng Z."/>
        </authorList>
    </citation>
    <scope>NUCLEOTIDE SEQUENCE</scope>
    <source>
        <strain evidence="6">ZZ-2019</strain>
        <tissue evidence="6">Adductor muscle</tissue>
    </source>
</reference>
<keyword evidence="2" id="KW-0964">Secreted</keyword>
<proteinExistence type="predicted"/>
<evidence type="ECO:0000259" key="5">
    <source>
        <dbReference type="PROSITE" id="PS50871"/>
    </source>
</evidence>
<dbReference type="SUPFAM" id="SSF49842">
    <property type="entry name" value="TNF-like"/>
    <property type="match status" value="1"/>
</dbReference>